<accession>A0A285WZR6</accession>
<dbReference type="GO" id="GO:0016757">
    <property type="term" value="F:glycosyltransferase activity"/>
    <property type="evidence" value="ECO:0007669"/>
    <property type="project" value="InterPro"/>
</dbReference>
<evidence type="ECO:0000259" key="1">
    <source>
        <dbReference type="Pfam" id="PF00534"/>
    </source>
</evidence>
<dbReference type="Pfam" id="PF00534">
    <property type="entry name" value="Glycos_transf_1"/>
    <property type="match status" value="1"/>
</dbReference>
<evidence type="ECO:0000313" key="3">
    <source>
        <dbReference type="Proteomes" id="UP000219193"/>
    </source>
</evidence>
<dbReference type="SUPFAM" id="SSF53756">
    <property type="entry name" value="UDP-Glycosyltransferase/glycogen phosphorylase"/>
    <property type="match status" value="1"/>
</dbReference>
<dbReference type="Gene3D" id="3.40.50.2000">
    <property type="entry name" value="Glycogen Phosphorylase B"/>
    <property type="match status" value="2"/>
</dbReference>
<feature type="domain" description="Glycosyl transferase family 1" evidence="1">
    <location>
        <begin position="160"/>
        <end position="318"/>
    </location>
</feature>
<evidence type="ECO:0000313" key="2">
    <source>
        <dbReference type="EMBL" id="SOC78548.1"/>
    </source>
</evidence>
<dbReference type="Proteomes" id="UP000219193">
    <property type="component" value="Unassembled WGS sequence"/>
</dbReference>
<dbReference type="OrthoDB" id="139410at2"/>
<dbReference type="InterPro" id="IPR001296">
    <property type="entry name" value="Glyco_trans_1"/>
</dbReference>
<dbReference type="AlphaFoldDB" id="A0A285WZR6"/>
<dbReference type="EMBL" id="OCMF01000001">
    <property type="protein sequence ID" value="SOC78548.1"/>
    <property type="molecule type" value="Genomic_DNA"/>
</dbReference>
<dbReference type="CDD" id="cd03801">
    <property type="entry name" value="GT4_PimA-like"/>
    <property type="match status" value="1"/>
</dbReference>
<name>A0A285WZR6_9FLAO</name>
<dbReference type="PANTHER" id="PTHR12526">
    <property type="entry name" value="GLYCOSYLTRANSFERASE"/>
    <property type="match status" value="1"/>
</dbReference>
<keyword evidence="2" id="KW-0808">Transferase</keyword>
<proteinExistence type="predicted"/>
<keyword evidence="3" id="KW-1185">Reference proteome</keyword>
<protein>
    <submittedName>
        <fullName evidence="2">Glycosyltransferase involved in cell wall bisynthesis</fullName>
    </submittedName>
</protein>
<dbReference type="RefSeq" id="WP_097054364.1">
    <property type="nucleotide sequence ID" value="NZ_OCMF01000001.1"/>
</dbReference>
<organism evidence="2 3">
    <name type="scientific">Salinimicrobium sediminis</name>
    <dbReference type="NCBI Taxonomy" id="1343891"/>
    <lineage>
        <taxon>Bacteria</taxon>
        <taxon>Pseudomonadati</taxon>
        <taxon>Bacteroidota</taxon>
        <taxon>Flavobacteriia</taxon>
        <taxon>Flavobacteriales</taxon>
        <taxon>Flavobacteriaceae</taxon>
        <taxon>Salinimicrobium</taxon>
    </lineage>
</organism>
<gene>
    <name evidence="2" type="ORF">SAMN06296241_0058</name>
</gene>
<sequence>MKKRILYIGNNLSNPTFTATYISFFSEVLKQEGYWVKTASAKDNKALRLVEMLSLIWSHRKDTDVVLIDTYGAQNFYYAYSIGKLCQQLKLPYIPILHGGNLKERLDKTPNLTKSLFGNARLNVAPSHFLYDIFVDHGFTNSRIIPNSITLENYPFKERKTFKPNFLWVRRFQERYNPMMAVKVFEQIYRKHPEAKMCMVGPEKDGSMEKCMEYAAQHHLPVEFPGKMKKRDWAALSVDYDFFINSTDVDNTPISVIEAMALGLPVISTDVGGMPYLIENGKDGILVPQNDVPAMVAAIEELLENSQKCQQIAQAAYEKVKQFDWEIVKEEWISVLNG</sequence>
<reference evidence="3" key="1">
    <citation type="submission" date="2017-09" db="EMBL/GenBank/DDBJ databases">
        <authorList>
            <person name="Varghese N."/>
            <person name="Submissions S."/>
        </authorList>
    </citation>
    <scope>NUCLEOTIDE SEQUENCE [LARGE SCALE GENOMIC DNA]</scope>
    <source>
        <strain evidence="3">CGMCC 1.12641</strain>
    </source>
</reference>